<sequence length="166" mass="18476">MDAFCVERAAGMGEERPQLYGVTDEIRRVVAAHIPISTPSTFRRVEVREVNVDRLALRDPPSRSLTLQCYCETRDDLLHGAVPATTPPLPVTQKAAESSPKFDVGTRNTIRRSLAPRHTPRVTLGMARGLEKSAKWIADHPWKAFGIGAGAIDDCTKLHLLRERRL</sequence>
<dbReference type="EMBL" id="MU276069">
    <property type="protein sequence ID" value="KAI0042382.1"/>
    <property type="molecule type" value="Genomic_DNA"/>
</dbReference>
<evidence type="ECO:0000313" key="2">
    <source>
        <dbReference type="Proteomes" id="UP000814033"/>
    </source>
</evidence>
<protein>
    <submittedName>
        <fullName evidence="1">Uncharacterized protein</fullName>
    </submittedName>
</protein>
<evidence type="ECO:0000313" key="1">
    <source>
        <dbReference type="EMBL" id="KAI0042382.1"/>
    </source>
</evidence>
<keyword evidence="2" id="KW-1185">Reference proteome</keyword>
<proteinExistence type="predicted"/>
<comment type="caution">
    <text evidence="1">The sequence shown here is derived from an EMBL/GenBank/DDBJ whole genome shotgun (WGS) entry which is preliminary data.</text>
</comment>
<dbReference type="Proteomes" id="UP000814033">
    <property type="component" value="Unassembled WGS sequence"/>
</dbReference>
<name>A0ACB8REE3_9AGAM</name>
<accession>A0ACB8REE3</accession>
<reference evidence="1" key="2">
    <citation type="journal article" date="2022" name="New Phytol.">
        <title>Evolutionary transition to the ectomycorrhizal habit in the genomes of a hyperdiverse lineage of mushroom-forming fungi.</title>
        <authorList>
            <person name="Looney B."/>
            <person name="Miyauchi S."/>
            <person name="Morin E."/>
            <person name="Drula E."/>
            <person name="Courty P.E."/>
            <person name="Kohler A."/>
            <person name="Kuo A."/>
            <person name="LaButti K."/>
            <person name="Pangilinan J."/>
            <person name="Lipzen A."/>
            <person name="Riley R."/>
            <person name="Andreopoulos W."/>
            <person name="He G."/>
            <person name="Johnson J."/>
            <person name="Nolan M."/>
            <person name="Tritt A."/>
            <person name="Barry K.W."/>
            <person name="Grigoriev I.V."/>
            <person name="Nagy L.G."/>
            <person name="Hibbett D."/>
            <person name="Henrissat B."/>
            <person name="Matheny P.B."/>
            <person name="Labbe J."/>
            <person name="Martin F.M."/>
        </authorList>
    </citation>
    <scope>NUCLEOTIDE SEQUENCE</scope>
    <source>
        <strain evidence="1">FP105234-sp</strain>
    </source>
</reference>
<organism evidence="1 2">
    <name type="scientific">Auriscalpium vulgare</name>
    <dbReference type="NCBI Taxonomy" id="40419"/>
    <lineage>
        <taxon>Eukaryota</taxon>
        <taxon>Fungi</taxon>
        <taxon>Dikarya</taxon>
        <taxon>Basidiomycota</taxon>
        <taxon>Agaricomycotina</taxon>
        <taxon>Agaricomycetes</taxon>
        <taxon>Russulales</taxon>
        <taxon>Auriscalpiaceae</taxon>
        <taxon>Auriscalpium</taxon>
    </lineage>
</organism>
<reference evidence="1" key="1">
    <citation type="submission" date="2021-02" db="EMBL/GenBank/DDBJ databases">
        <authorList>
            <consortium name="DOE Joint Genome Institute"/>
            <person name="Ahrendt S."/>
            <person name="Looney B.P."/>
            <person name="Miyauchi S."/>
            <person name="Morin E."/>
            <person name="Drula E."/>
            <person name="Courty P.E."/>
            <person name="Chicoki N."/>
            <person name="Fauchery L."/>
            <person name="Kohler A."/>
            <person name="Kuo A."/>
            <person name="Labutti K."/>
            <person name="Pangilinan J."/>
            <person name="Lipzen A."/>
            <person name="Riley R."/>
            <person name="Andreopoulos W."/>
            <person name="He G."/>
            <person name="Johnson J."/>
            <person name="Barry K.W."/>
            <person name="Grigoriev I.V."/>
            <person name="Nagy L."/>
            <person name="Hibbett D."/>
            <person name="Henrissat B."/>
            <person name="Matheny P.B."/>
            <person name="Labbe J."/>
            <person name="Martin F."/>
        </authorList>
    </citation>
    <scope>NUCLEOTIDE SEQUENCE</scope>
    <source>
        <strain evidence="1">FP105234-sp</strain>
    </source>
</reference>
<gene>
    <name evidence="1" type="ORF">FA95DRAFT_584281</name>
</gene>